<dbReference type="EMBL" id="DRSQ01000182">
    <property type="protein sequence ID" value="HHE32674.1"/>
    <property type="molecule type" value="Genomic_DNA"/>
</dbReference>
<sequence>MEQQQTSRKAKQERNRPGVPGLIEDTVASTIDDVKAIVDAKLELFRIEMTEKVALASAMVLLAVVLMIGASYLLNSGALLIGELLGHFWLGYLIVSLVFLGCFAFFTKVKPEALKNFIHKILLSAND</sequence>
<dbReference type="AlphaFoldDB" id="A0A7C5DLF6"/>
<keyword evidence="2" id="KW-1133">Transmembrane helix</keyword>
<dbReference type="InterPro" id="IPR009937">
    <property type="entry name" value="Phage_holin_3_6"/>
</dbReference>
<gene>
    <name evidence="3" type="ORF">ENL07_08680</name>
</gene>
<dbReference type="Pfam" id="PF07332">
    <property type="entry name" value="Phage_holin_3_6"/>
    <property type="match status" value="1"/>
</dbReference>
<feature type="transmembrane region" description="Helical" evidence="2">
    <location>
        <begin position="86"/>
        <end position="106"/>
    </location>
</feature>
<name>A0A7C5DLF6_9CHLB</name>
<reference evidence="3" key="1">
    <citation type="journal article" date="2020" name="mSystems">
        <title>Genome- and Community-Level Interaction Insights into Carbon Utilization and Element Cycling Functions of Hydrothermarchaeota in Hydrothermal Sediment.</title>
        <authorList>
            <person name="Zhou Z."/>
            <person name="Liu Y."/>
            <person name="Xu W."/>
            <person name="Pan J."/>
            <person name="Luo Z.H."/>
            <person name="Li M."/>
        </authorList>
    </citation>
    <scope>NUCLEOTIDE SEQUENCE [LARGE SCALE GENOMIC DNA]</scope>
    <source>
        <strain evidence="3">HyVt-633</strain>
    </source>
</reference>
<keyword evidence="2" id="KW-0812">Transmembrane</keyword>
<proteinExistence type="predicted"/>
<evidence type="ECO:0000313" key="3">
    <source>
        <dbReference type="EMBL" id="HHE32674.1"/>
    </source>
</evidence>
<dbReference type="Proteomes" id="UP000886058">
    <property type="component" value="Unassembled WGS sequence"/>
</dbReference>
<organism evidence="3">
    <name type="scientific">Chlorobaculum parvum</name>
    <dbReference type="NCBI Taxonomy" id="274539"/>
    <lineage>
        <taxon>Bacteria</taxon>
        <taxon>Pseudomonadati</taxon>
        <taxon>Chlorobiota</taxon>
        <taxon>Chlorobiia</taxon>
        <taxon>Chlorobiales</taxon>
        <taxon>Chlorobiaceae</taxon>
        <taxon>Chlorobaculum</taxon>
    </lineage>
</organism>
<evidence type="ECO:0000256" key="2">
    <source>
        <dbReference type="SAM" id="Phobius"/>
    </source>
</evidence>
<feature type="region of interest" description="Disordered" evidence="1">
    <location>
        <begin position="1"/>
        <end position="20"/>
    </location>
</feature>
<keyword evidence="2" id="KW-0472">Membrane</keyword>
<protein>
    <submittedName>
        <fullName evidence="3">Phage holin family protein</fullName>
    </submittedName>
</protein>
<evidence type="ECO:0000256" key="1">
    <source>
        <dbReference type="SAM" id="MobiDB-lite"/>
    </source>
</evidence>
<accession>A0A7C5DLF6</accession>
<feature type="transmembrane region" description="Helical" evidence="2">
    <location>
        <begin position="53"/>
        <end position="74"/>
    </location>
</feature>
<comment type="caution">
    <text evidence="3">The sequence shown here is derived from an EMBL/GenBank/DDBJ whole genome shotgun (WGS) entry which is preliminary data.</text>
</comment>